<keyword evidence="9" id="KW-0206">Cytoskeleton</keyword>
<dbReference type="AlphaFoldDB" id="A0A164ZK64"/>
<protein>
    <recommendedName>
        <fullName evidence="5">DASH complex subunit SPC19</fullName>
    </recommendedName>
    <alternativeName>
        <fullName evidence="12">Outer kinetochore protein SPC19</fullName>
    </alternativeName>
</protein>
<evidence type="ECO:0000256" key="11">
    <source>
        <dbReference type="ARBA" id="ARBA00023328"/>
    </source>
</evidence>
<evidence type="ECO:0000256" key="10">
    <source>
        <dbReference type="ARBA" id="ARBA00023242"/>
    </source>
</evidence>
<evidence type="ECO:0000256" key="4">
    <source>
        <dbReference type="ARBA" id="ARBA00008952"/>
    </source>
</evidence>
<dbReference type="InterPro" id="IPR013251">
    <property type="entry name" value="DASH_Spc19"/>
</dbReference>
<dbReference type="GO" id="GO:0008608">
    <property type="term" value="P:attachment of spindle microtubules to kinetochore"/>
    <property type="evidence" value="ECO:0007669"/>
    <property type="project" value="InterPro"/>
</dbReference>
<gene>
    <name evidence="14" type="ORF">SISNIDRAFT_481694</name>
</gene>
<evidence type="ECO:0000256" key="7">
    <source>
        <dbReference type="ARBA" id="ARBA00022490"/>
    </source>
</evidence>
<keyword evidence="15" id="KW-1185">Reference proteome</keyword>
<evidence type="ECO:0000256" key="9">
    <source>
        <dbReference type="ARBA" id="ARBA00023212"/>
    </source>
</evidence>
<organism evidence="14 15">
    <name type="scientific">Sistotremastrum niveocremeum HHB9708</name>
    <dbReference type="NCBI Taxonomy" id="1314777"/>
    <lineage>
        <taxon>Eukaryota</taxon>
        <taxon>Fungi</taxon>
        <taxon>Dikarya</taxon>
        <taxon>Basidiomycota</taxon>
        <taxon>Agaricomycotina</taxon>
        <taxon>Agaricomycetes</taxon>
        <taxon>Sistotremastrales</taxon>
        <taxon>Sistotremastraceae</taxon>
        <taxon>Sertulicium</taxon>
        <taxon>Sertulicium niveocremeum</taxon>
    </lineage>
</organism>
<comment type="subcellular location">
    <subcellularLocation>
        <location evidence="3">Chromosome</location>
        <location evidence="3">Centromere</location>
        <location evidence="3">Kinetochore</location>
    </subcellularLocation>
    <subcellularLocation>
        <location evidence="2">Cytoplasm</location>
        <location evidence="2">Cytoskeleton</location>
        <location evidence="2">Spindle</location>
    </subcellularLocation>
    <subcellularLocation>
        <location evidence="1">Nucleus</location>
    </subcellularLocation>
</comment>
<evidence type="ECO:0000256" key="6">
    <source>
        <dbReference type="ARBA" id="ARBA00022454"/>
    </source>
</evidence>
<keyword evidence="6" id="KW-0158">Chromosome</keyword>
<accession>A0A164ZK64</accession>
<dbReference type="GO" id="GO:0042729">
    <property type="term" value="C:DASH complex"/>
    <property type="evidence" value="ECO:0007669"/>
    <property type="project" value="InterPro"/>
</dbReference>
<dbReference type="STRING" id="1314777.A0A164ZK64"/>
<name>A0A164ZK64_9AGAM</name>
<feature type="region of interest" description="Disordered" evidence="13">
    <location>
        <begin position="1"/>
        <end position="29"/>
    </location>
</feature>
<evidence type="ECO:0000256" key="5">
    <source>
        <dbReference type="ARBA" id="ARBA00016329"/>
    </source>
</evidence>
<dbReference type="Proteomes" id="UP000076722">
    <property type="component" value="Unassembled WGS sequence"/>
</dbReference>
<evidence type="ECO:0000313" key="15">
    <source>
        <dbReference type="Proteomes" id="UP000076722"/>
    </source>
</evidence>
<keyword evidence="11" id="KW-0137">Centromere</keyword>
<reference evidence="14 15" key="1">
    <citation type="journal article" date="2016" name="Mol. Biol. Evol.">
        <title>Comparative Genomics of Early-Diverging Mushroom-Forming Fungi Provides Insights into the Origins of Lignocellulose Decay Capabilities.</title>
        <authorList>
            <person name="Nagy L.G."/>
            <person name="Riley R."/>
            <person name="Tritt A."/>
            <person name="Adam C."/>
            <person name="Daum C."/>
            <person name="Floudas D."/>
            <person name="Sun H."/>
            <person name="Yadav J.S."/>
            <person name="Pangilinan J."/>
            <person name="Larsson K.H."/>
            <person name="Matsuura K."/>
            <person name="Barry K."/>
            <person name="Labutti K."/>
            <person name="Kuo R."/>
            <person name="Ohm R.A."/>
            <person name="Bhattacharya S.S."/>
            <person name="Shirouzu T."/>
            <person name="Yoshinaga Y."/>
            <person name="Martin F.M."/>
            <person name="Grigoriev I.V."/>
            <person name="Hibbett D.S."/>
        </authorList>
    </citation>
    <scope>NUCLEOTIDE SEQUENCE [LARGE SCALE GENOMIC DNA]</scope>
    <source>
        <strain evidence="14 15">HHB9708</strain>
    </source>
</reference>
<dbReference type="PANTHER" id="PTHR28262:SF1">
    <property type="entry name" value="DASH COMPLEX SUBUNIT SPC19"/>
    <property type="match status" value="1"/>
</dbReference>
<dbReference type="EMBL" id="KV419396">
    <property type="protein sequence ID" value="KZS97807.1"/>
    <property type="molecule type" value="Genomic_DNA"/>
</dbReference>
<evidence type="ECO:0000256" key="13">
    <source>
        <dbReference type="SAM" id="MobiDB-lite"/>
    </source>
</evidence>
<proteinExistence type="inferred from homology"/>
<dbReference type="PANTHER" id="PTHR28262">
    <property type="entry name" value="DASH COMPLEX SUBUNIT SPC19"/>
    <property type="match status" value="1"/>
</dbReference>
<dbReference type="OrthoDB" id="3361333at2759"/>
<keyword evidence="8" id="KW-0995">Kinetochore</keyword>
<dbReference type="GO" id="GO:0005876">
    <property type="term" value="C:spindle microtubule"/>
    <property type="evidence" value="ECO:0007669"/>
    <property type="project" value="InterPro"/>
</dbReference>
<evidence type="ECO:0000256" key="3">
    <source>
        <dbReference type="ARBA" id="ARBA00004629"/>
    </source>
</evidence>
<feature type="compositionally biased region" description="Polar residues" evidence="13">
    <location>
        <begin position="123"/>
        <end position="140"/>
    </location>
</feature>
<evidence type="ECO:0000256" key="2">
    <source>
        <dbReference type="ARBA" id="ARBA00004186"/>
    </source>
</evidence>
<evidence type="ECO:0000313" key="14">
    <source>
        <dbReference type="EMBL" id="KZS97807.1"/>
    </source>
</evidence>
<feature type="region of interest" description="Disordered" evidence="13">
    <location>
        <begin position="123"/>
        <end position="142"/>
    </location>
</feature>
<keyword evidence="7" id="KW-0963">Cytoplasm</keyword>
<comment type="similarity">
    <text evidence="4">Belongs to the DASH complex SPC19 family.</text>
</comment>
<dbReference type="Pfam" id="PF08287">
    <property type="entry name" value="DASH_Spc19"/>
    <property type="match status" value="1"/>
</dbReference>
<sequence>MSRPSSAASLHPRQSLWPGGQPVPRPEREECSPHLLACVEAVNTASQHIYHAHSSLREGVSDLPRMASVLENERLFVVVNSSLVHRYKSQLADEIEPHVHSLASRADKALKELEREASSMQAKVSAAESSTGSKIPSTSAVAKMETRRLAALTKQRERLEKELSALQAEIDDLESELPDD</sequence>
<keyword evidence="10" id="KW-0539">Nucleus</keyword>
<evidence type="ECO:0000256" key="12">
    <source>
        <dbReference type="ARBA" id="ARBA00032583"/>
    </source>
</evidence>
<evidence type="ECO:0000256" key="1">
    <source>
        <dbReference type="ARBA" id="ARBA00004123"/>
    </source>
</evidence>
<evidence type="ECO:0000256" key="8">
    <source>
        <dbReference type="ARBA" id="ARBA00022838"/>
    </source>
</evidence>